<protein>
    <recommendedName>
        <fullName evidence="3">Antibiotic biosynthesis monooxygenase</fullName>
    </recommendedName>
</protein>
<dbReference type="EMBL" id="BAAALD010000036">
    <property type="protein sequence ID" value="GAA1091294.1"/>
    <property type="molecule type" value="Genomic_DNA"/>
</dbReference>
<evidence type="ECO:0000313" key="1">
    <source>
        <dbReference type="EMBL" id="GAA1091294.1"/>
    </source>
</evidence>
<reference evidence="2" key="1">
    <citation type="journal article" date="2019" name="Int. J. Syst. Evol. Microbiol.">
        <title>The Global Catalogue of Microorganisms (GCM) 10K type strain sequencing project: providing services to taxonomists for standard genome sequencing and annotation.</title>
        <authorList>
            <consortium name="The Broad Institute Genomics Platform"/>
            <consortium name="The Broad Institute Genome Sequencing Center for Infectious Disease"/>
            <person name="Wu L."/>
            <person name="Ma J."/>
        </authorList>
    </citation>
    <scope>NUCLEOTIDE SEQUENCE [LARGE SCALE GENOMIC DNA]</scope>
    <source>
        <strain evidence="2">JCM 13002</strain>
    </source>
</reference>
<sequence length="95" mass="10212">MAVLVHGRMPGVTAEQYDALNAALHALPGNPFEGCLSHAAFVRDQALEVYDVWESREAMEKFAAVVMPLLEKAGIPVTGAPQDVVELHNAWTPGS</sequence>
<accession>A0ABP4E3X8</accession>
<evidence type="ECO:0008006" key="3">
    <source>
        <dbReference type="Google" id="ProtNLM"/>
    </source>
</evidence>
<dbReference type="Proteomes" id="UP001499987">
    <property type="component" value="Unassembled WGS sequence"/>
</dbReference>
<keyword evidence="2" id="KW-1185">Reference proteome</keyword>
<dbReference type="RefSeq" id="WP_344624914.1">
    <property type="nucleotide sequence ID" value="NZ_BAAALD010000036.1"/>
</dbReference>
<name>A0ABP4E3X8_9ACTN</name>
<proteinExistence type="predicted"/>
<evidence type="ECO:0000313" key="2">
    <source>
        <dbReference type="Proteomes" id="UP001499987"/>
    </source>
</evidence>
<comment type="caution">
    <text evidence="1">The sequence shown here is derived from an EMBL/GenBank/DDBJ whole genome shotgun (WGS) entry which is preliminary data.</text>
</comment>
<organism evidence="1 2">
    <name type="scientific">Kitasatospora arboriphila</name>
    <dbReference type="NCBI Taxonomy" id="258052"/>
    <lineage>
        <taxon>Bacteria</taxon>
        <taxon>Bacillati</taxon>
        <taxon>Actinomycetota</taxon>
        <taxon>Actinomycetes</taxon>
        <taxon>Kitasatosporales</taxon>
        <taxon>Streptomycetaceae</taxon>
        <taxon>Kitasatospora</taxon>
    </lineage>
</organism>
<gene>
    <name evidence="1" type="ORF">GCM10009663_38870</name>
</gene>